<dbReference type="InterPro" id="IPR008271">
    <property type="entry name" value="Ser/Thr_kinase_AS"/>
</dbReference>
<dbReference type="SMART" id="SM00220">
    <property type="entry name" value="S_TKc"/>
    <property type="match status" value="1"/>
</dbReference>
<dbReference type="Gramene" id="TRITD3Av1G269510.1">
    <property type="protein sequence ID" value="TRITD3Av1G269510.1"/>
    <property type="gene ID" value="TRITD3Av1G269510"/>
</dbReference>
<dbReference type="PANTHER" id="PTHR46146:SF19">
    <property type="entry name" value="PROTEIN KINASE DOMAIN-CONTAINING PROTEIN"/>
    <property type="match status" value="1"/>
</dbReference>
<dbReference type="InterPro" id="IPR011009">
    <property type="entry name" value="Kinase-like_dom_sf"/>
</dbReference>
<organism evidence="3 4">
    <name type="scientific">Triticum turgidum subsp. durum</name>
    <name type="common">Durum wheat</name>
    <name type="synonym">Triticum durum</name>
    <dbReference type="NCBI Taxonomy" id="4567"/>
    <lineage>
        <taxon>Eukaryota</taxon>
        <taxon>Viridiplantae</taxon>
        <taxon>Streptophyta</taxon>
        <taxon>Embryophyta</taxon>
        <taxon>Tracheophyta</taxon>
        <taxon>Spermatophyta</taxon>
        <taxon>Magnoliopsida</taxon>
        <taxon>Liliopsida</taxon>
        <taxon>Poales</taxon>
        <taxon>Poaceae</taxon>
        <taxon>BOP clade</taxon>
        <taxon>Pooideae</taxon>
        <taxon>Triticodae</taxon>
        <taxon>Triticeae</taxon>
        <taxon>Triticinae</taxon>
        <taxon>Triticum</taxon>
    </lineage>
</organism>
<feature type="domain" description="Protein kinase" evidence="2">
    <location>
        <begin position="185"/>
        <end position="495"/>
    </location>
</feature>
<dbReference type="InterPro" id="IPR045766">
    <property type="entry name" value="MCAfunc"/>
</dbReference>
<feature type="compositionally biased region" description="Polar residues" evidence="1">
    <location>
        <begin position="555"/>
        <end position="572"/>
    </location>
</feature>
<evidence type="ECO:0000313" key="4">
    <source>
        <dbReference type="Proteomes" id="UP000324705"/>
    </source>
</evidence>
<sequence>MSMWTELGDVATVAQLVGADVVGLISRITQAAETARQNRRECRQLARRVLIISRLLPLVEDPEAARPMAGLGDMLQEAHELLMSCQRRSAAYHFFMAGRKAVRFREMQNKIDFYLLLFPVTSHIGIARRLDRIYKLLDTAGAGAEPSTLSESSQLQESTVVDQEVVPYEIHDLTFAEIVAATDYFSPHTELESGHSVTMYRGMLHDGRQVAVKRIMDRQSNLLQENLCTELDILPRLRHKHIVRLLGSCMTASKDKQQKRRRPLSWWRKETKEPEWLTVYEYMENSTLFHHLHHLHPDDGSSELSPVTVSWKTRIDVLLGVSRAIKHMHCHANPPIIHKDIKSQNILFDANWVPHVSGFGLSLVCDKAMSEEFGMRSAITGTWGYIDPEYLATGHVKPASDVYALGIMMLEVLTGKKVTVVDDQGDNLLLTEFAVPIIEAGNIRGLLGTRPVPEPTPGQLRALENVAQTARCCVKENGMDRPAISDIVANLQTALELYRGEEPSSVHEPPEHASSSLQWAVFPSQPEPESSEITLAEDPPAGSGDEKCKSDPGGSCSSSTDGTQYHKITNSI</sequence>
<evidence type="ECO:0000256" key="1">
    <source>
        <dbReference type="SAM" id="MobiDB-lite"/>
    </source>
</evidence>
<proteinExistence type="predicted"/>
<name>A0A9R0S0M0_TRITD</name>
<dbReference type="EMBL" id="LT934115">
    <property type="protein sequence ID" value="VAH69329.1"/>
    <property type="molecule type" value="Genomic_DNA"/>
</dbReference>
<dbReference type="Pfam" id="PF19584">
    <property type="entry name" value="MCAfunc"/>
    <property type="match status" value="1"/>
</dbReference>
<dbReference type="InterPro" id="IPR036537">
    <property type="entry name" value="Adaptor_Cbl_N_dom_sf"/>
</dbReference>
<dbReference type="InterPro" id="IPR059179">
    <property type="entry name" value="MLKL-like_MCAfunc"/>
</dbReference>
<gene>
    <name evidence="3" type="ORF">TRITD_3Av1G269510</name>
</gene>
<dbReference type="GO" id="GO:0004672">
    <property type="term" value="F:protein kinase activity"/>
    <property type="evidence" value="ECO:0007669"/>
    <property type="project" value="InterPro"/>
</dbReference>
<dbReference type="Gene3D" id="1.10.510.10">
    <property type="entry name" value="Transferase(Phosphotransferase) domain 1"/>
    <property type="match status" value="1"/>
</dbReference>
<dbReference type="CDD" id="cd21037">
    <property type="entry name" value="MLKL_NTD"/>
    <property type="match status" value="1"/>
</dbReference>
<evidence type="ECO:0000259" key="2">
    <source>
        <dbReference type="PROSITE" id="PS50011"/>
    </source>
</evidence>
<dbReference type="PROSITE" id="PS00108">
    <property type="entry name" value="PROTEIN_KINASE_ST"/>
    <property type="match status" value="1"/>
</dbReference>
<dbReference type="GO" id="GO:0005524">
    <property type="term" value="F:ATP binding"/>
    <property type="evidence" value="ECO:0007669"/>
    <property type="project" value="InterPro"/>
</dbReference>
<evidence type="ECO:0000313" key="3">
    <source>
        <dbReference type="EMBL" id="VAH69329.1"/>
    </source>
</evidence>
<reference evidence="3 4" key="1">
    <citation type="submission" date="2017-09" db="EMBL/GenBank/DDBJ databases">
        <authorList>
            <consortium name="International Durum Wheat Genome Sequencing Consortium (IDWGSC)"/>
            <person name="Milanesi L."/>
        </authorList>
    </citation>
    <scope>NUCLEOTIDE SEQUENCE [LARGE SCALE GENOMIC DNA]</scope>
    <source>
        <strain evidence="4">cv. Svevo</strain>
    </source>
</reference>
<dbReference type="AlphaFoldDB" id="A0A9R0S0M0"/>
<dbReference type="Gene3D" id="3.30.200.20">
    <property type="entry name" value="Phosphorylase Kinase, domain 1"/>
    <property type="match status" value="1"/>
</dbReference>
<protein>
    <recommendedName>
        <fullName evidence="2">Protein kinase domain-containing protein</fullName>
    </recommendedName>
</protein>
<dbReference type="Proteomes" id="UP000324705">
    <property type="component" value="Chromosome 3A"/>
</dbReference>
<dbReference type="PANTHER" id="PTHR46146">
    <property type="entry name" value="SERINE/THREONINE-PROTEIN KINASE-LIKE PROTEIN CCR4"/>
    <property type="match status" value="1"/>
</dbReference>
<dbReference type="Pfam" id="PF00069">
    <property type="entry name" value="Pkinase"/>
    <property type="match status" value="1"/>
</dbReference>
<keyword evidence="4" id="KW-1185">Reference proteome</keyword>
<dbReference type="PROSITE" id="PS50011">
    <property type="entry name" value="PROTEIN_KINASE_DOM"/>
    <property type="match status" value="1"/>
</dbReference>
<dbReference type="GO" id="GO:0007166">
    <property type="term" value="P:cell surface receptor signaling pathway"/>
    <property type="evidence" value="ECO:0007669"/>
    <property type="project" value="InterPro"/>
</dbReference>
<feature type="region of interest" description="Disordered" evidence="1">
    <location>
        <begin position="500"/>
        <end position="572"/>
    </location>
</feature>
<feature type="compositionally biased region" description="Basic and acidic residues" evidence="1">
    <location>
        <begin position="500"/>
        <end position="511"/>
    </location>
</feature>
<accession>A0A9R0S0M0</accession>
<dbReference type="Gene3D" id="1.20.930.20">
    <property type="entry name" value="Adaptor protein Cbl, N-terminal domain"/>
    <property type="match status" value="1"/>
</dbReference>
<dbReference type="InterPro" id="IPR000719">
    <property type="entry name" value="Prot_kinase_dom"/>
</dbReference>
<dbReference type="SUPFAM" id="SSF56112">
    <property type="entry name" value="Protein kinase-like (PK-like)"/>
    <property type="match status" value="1"/>
</dbReference>